<keyword evidence="1" id="KW-1133">Transmembrane helix</keyword>
<feature type="transmembrane region" description="Helical" evidence="1">
    <location>
        <begin position="7"/>
        <end position="29"/>
    </location>
</feature>
<evidence type="ECO:0000313" key="2">
    <source>
        <dbReference type="EMBL" id="MBX62062.1"/>
    </source>
</evidence>
<organism evidence="2">
    <name type="scientific">Rhizophora mucronata</name>
    <name type="common">Asiatic mangrove</name>
    <dbReference type="NCBI Taxonomy" id="61149"/>
    <lineage>
        <taxon>Eukaryota</taxon>
        <taxon>Viridiplantae</taxon>
        <taxon>Streptophyta</taxon>
        <taxon>Embryophyta</taxon>
        <taxon>Tracheophyta</taxon>
        <taxon>Spermatophyta</taxon>
        <taxon>Magnoliopsida</taxon>
        <taxon>eudicotyledons</taxon>
        <taxon>Gunneridae</taxon>
        <taxon>Pentapetalae</taxon>
        <taxon>rosids</taxon>
        <taxon>fabids</taxon>
        <taxon>Malpighiales</taxon>
        <taxon>Rhizophoraceae</taxon>
        <taxon>Rhizophora</taxon>
    </lineage>
</organism>
<keyword evidence="1" id="KW-0812">Transmembrane</keyword>
<dbReference type="EMBL" id="GGEC01081578">
    <property type="protein sequence ID" value="MBX62062.1"/>
    <property type="molecule type" value="Transcribed_RNA"/>
</dbReference>
<accession>A0A2P2Q4Y7</accession>
<protein>
    <submittedName>
        <fullName evidence="2">Uncharacterized protein</fullName>
    </submittedName>
</protein>
<keyword evidence="1" id="KW-0472">Membrane</keyword>
<dbReference type="AlphaFoldDB" id="A0A2P2Q4Y7"/>
<sequence>MPVPCYPCVYVTIFLGINLFTSLAFAVYFSSL</sequence>
<proteinExistence type="predicted"/>
<name>A0A2P2Q4Y7_RHIMU</name>
<reference evidence="2" key="1">
    <citation type="submission" date="2018-02" db="EMBL/GenBank/DDBJ databases">
        <title>Rhizophora mucronata_Transcriptome.</title>
        <authorList>
            <person name="Meera S.P."/>
            <person name="Sreeshan A."/>
            <person name="Augustine A."/>
        </authorList>
    </citation>
    <scope>NUCLEOTIDE SEQUENCE</scope>
    <source>
        <tissue evidence="2">Leaf</tissue>
    </source>
</reference>
<evidence type="ECO:0000256" key="1">
    <source>
        <dbReference type="SAM" id="Phobius"/>
    </source>
</evidence>